<dbReference type="InterPro" id="IPR007421">
    <property type="entry name" value="Schlafen_AlbA_2_dom"/>
</dbReference>
<accession>A0A5J4QW56</accession>
<dbReference type="Gene3D" id="3.30.950.30">
    <property type="entry name" value="Schlafen, AAA domain"/>
    <property type="match status" value="1"/>
</dbReference>
<dbReference type="Pfam" id="PF04326">
    <property type="entry name" value="SLFN_AlbA_2"/>
    <property type="match status" value="1"/>
</dbReference>
<gene>
    <name evidence="2" type="ORF">EZS27_025090</name>
</gene>
<evidence type="ECO:0000259" key="1">
    <source>
        <dbReference type="Pfam" id="PF04326"/>
    </source>
</evidence>
<organism evidence="2">
    <name type="scientific">termite gut metagenome</name>
    <dbReference type="NCBI Taxonomy" id="433724"/>
    <lineage>
        <taxon>unclassified sequences</taxon>
        <taxon>metagenomes</taxon>
        <taxon>organismal metagenomes</taxon>
    </lineage>
</organism>
<evidence type="ECO:0000313" key="2">
    <source>
        <dbReference type="EMBL" id="KAA6325732.1"/>
    </source>
</evidence>
<dbReference type="InterPro" id="IPR038461">
    <property type="entry name" value="Schlafen_AlbA_2_dom_sf"/>
</dbReference>
<dbReference type="Pfam" id="PF13749">
    <property type="entry name" value="HATPase_c_4"/>
    <property type="match status" value="1"/>
</dbReference>
<dbReference type="Gene3D" id="3.30.565.60">
    <property type="match status" value="1"/>
</dbReference>
<dbReference type="EMBL" id="SNRY01002304">
    <property type="protein sequence ID" value="KAA6325732.1"/>
    <property type="molecule type" value="Genomic_DNA"/>
</dbReference>
<reference evidence="2" key="1">
    <citation type="submission" date="2019-03" db="EMBL/GenBank/DDBJ databases">
        <title>Single cell metagenomics reveals metabolic interactions within the superorganism composed of flagellate Streblomastix strix and complex community of Bacteroidetes bacteria on its surface.</title>
        <authorList>
            <person name="Treitli S.C."/>
            <person name="Kolisko M."/>
            <person name="Husnik F."/>
            <person name="Keeling P."/>
            <person name="Hampl V."/>
        </authorList>
    </citation>
    <scope>NUCLEOTIDE SEQUENCE</scope>
    <source>
        <strain evidence="2">STM</strain>
    </source>
</reference>
<feature type="domain" description="Schlafen AlbA-2" evidence="1">
    <location>
        <begin position="22"/>
        <end position="139"/>
    </location>
</feature>
<sequence length="480" mass="55373">MNWQEKAIKYLKNSLYPIPAELNEIDWKSSLSPKTDRLAQHLCAFSNQEDGGFLVYGVNDDATMFSVTKEESDTIIKTLGNIALHNLSQSIQIQHNTIEYEGNALLFVYIPEQTEKPVYMRGKTIYDSYHRSAGQTVKMSPQEVKQMIAESQGLLFHEQIAMTRVTADDVLKLLDYNSYFQLTNRNFPESKTVILEALANEEFIVSQGDYWNITNLGALLFARDLTKFKGLEFKTLRIILYKDKNRIEAHPELNFKEGYACGFEHFIQFIMERTSIEVIEKVFREIRASYPERTVRELLANSLIHQSLWQGGTHTMVEIFSDRIEMTNPGAPLVDVNRFIDTPPKSRNEKIAILMHQFDLCELRGSGVDRAIEAVEKAILPAPKFIKGDFYTKVVIYPKKTFAQMSKEDRIRACYQHCCLKYMDNEKMTNQSFRERMGIEEKNYPMASKIIKETLNAGLIKGYSPDNIVKKATCYIPYWG</sequence>
<dbReference type="PANTHER" id="PTHR30595">
    <property type="entry name" value="GLPR-RELATED TRANSCRIPTIONAL REPRESSOR"/>
    <property type="match status" value="1"/>
</dbReference>
<name>A0A5J4QW56_9ZZZZ</name>
<dbReference type="AlphaFoldDB" id="A0A5J4QW56"/>
<comment type="caution">
    <text evidence="2">The sequence shown here is derived from an EMBL/GenBank/DDBJ whole genome shotgun (WGS) entry which is preliminary data.</text>
</comment>
<proteinExistence type="predicted"/>
<dbReference type="InterPro" id="IPR038475">
    <property type="entry name" value="RecG_C_sf"/>
</dbReference>
<dbReference type="PANTHER" id="PTHR30595:SF6">
    <property type="entry name" value="SCHLAFEN ALBA-2 DOMAIN-CONTAINING PROTEIN"/>
    <property type="match status" value="1"/>
</dbReference>
<protein>
    <recommendedName>
        <fullName evidence="1">Schlafen AlbA-2 domain-containing protein</fullName>
    </recommendedName>
</protein>